<proteinExistence type="predicted"/>
<accession>A0ABX0H3A4</accession>
<reference evidence="1 2" key="1">
    <citation type="submission" date="2020-03" db="EMBL/GenBank/DDBJ databases">
        <title>Two novel Motilibacter sp.</title>
        <authorList>
            <person name="Liu S."/>
        </authorList>
    </citation>
    <scope>NUCLEOTIDE SEQUENCE [LARGE SCALE GENOMIC DNA]</scope>
    <source>
        <strain evidence="1 2">E257</strain>
    </source>
</reference>
<comment type="caution">
    <text evidence="1">The sequence shown here is derived from an EMBL/GenBank/DDBJ whole genome shotgun (WGS) entry which is preliminary data.</text>
</comment>
<dbReference type="PANTHER" id="PTHR38733:SF1">
    <property type="entry name" value="TYPE IV METHYL-DIRECTED RESTRICTION ENZYME ECOKMCRBC"/>
    <property type="match status" value="1"/>
</dbReference>
<keyword evidence="2" id="KW-1185">Reference proteome</keyword>
<evidence type="ECO:0000313" key="1">
    <source>
        <dbReference type="EMBL" id="NHC16274.1"/>
    </source>
</evidence>
<dbReference type="Pfam" id="PF10117">
    <property type="entry name" value="McrBC"/>
    <property type="match status" value="1"/>
</dbReference>
<dbReference type="Proteomes" id="UP000800981">
    <property type="component" value="Unassembled WGS sequence"/>
</dbReference>
<protein>
    <recommendedName>
        <fullName evidence="3">5-methylcytosine-specific restriction enzyme subunit McrC</fullName>
    </recommendedName>
</protein>
<dbReference type="InterPro" id="IPR019292">
    <property type="entry name" value="McrC"/>
</dbReference>
<gene>
    <name evidence="1" type="ORF">G9H71_21040</name>
</gene>
<name>A0ABX0H3A4_9ACTN</name>
<evidence type="ECO:0000313" key="2">
    <source>
        <dbReference type="Proteomes" id="UP000800981"/>
    </source>
</evidence>
<sequence>MPRVLFLAAYASAPPGWQQDTGLEHEEDLLEGAAALFAGRAHHAVNAGLLHGYHTVDDDLTTIRGRVNLAGQLRRRPGIDLPIAVRYQGFDENVLENQLLLAATHLLGKLPIRSAGTRRSLYRLLGAFELTSHSWFPPNAVPHVTWTRLNAHYRPAVELARMLLGAAAPELRGGDGAGAALVLDMNRVFESFVRAALRDALGLTEQQFPAPGRATPLWLDRARQVPLNPDLSWWEGARCRWVGDVKYKQDTGAGASSDLYQLLAYITAAGLRSGWLIYADGAPRQVHELPGAQASLTVDRLDTALPPAELLAQIAALASRIKASTSTTAELRPAAR</sequence>
<dbReference type="EMBL" id="JAANNP010000122">
    <property type="protein sequence ID" value="NHC16274.1"/>
    <property type="molecule type" value="Genomic_DNA"/>
</dbReference>
<organism evidence="1 2">
    <name type="scientific">Motilibacter deserti</name>
    <dbReference type="NCBI Taxonomy" id="2714956"/>
    <lineage>
        <taxon>Bacteria</taxon>
        <taxon>Bacillati</taxon>
        <taxon>Actinomycetota</taxon>
        <taxon>Actinomycetes</taxon>
        <taxon>Motilibacterales</taxon>
        <taxon>Motilibacteraceae</taxon>
        <taxon>Motilibacter</taxon>
    </lineage>
</organism>
<evidence type="ECO:0008006" key="3">
    <source>
        <dbReference type="Google" id="ProtNLM"/>
    </source>
</evidence>
<dbReference type="PANTHER" id="PTHR38733">
    <property type="entry name" value="PROTEIN MCRC"/>
    <property type="match status" value="1"/>
</dbReference>